<evidence type="ECO:0000313" key="1">
    <source>
        <dbReference type="EMBL" id="KAI4471277.1"/>
    </source>
</evidence>
<dbReference type="Proteomes" id="UP001056778">
    <property type="component" value="Chromosome 1"/>
</dbReference>
<comment type="caution">
    <text evidence="1">The sequence shown here is derived from an EMBL/GenBank/DDBJ whole genome shotgun (WGS) entry which is preliminary data.</text>
</comment>
<gene>
    <name evidence="1" type="ORF">MML48_1g19602</name>
</gene>
<dbReference type="EMBL" id="CM043015">
    <property type="protein sequence ID" value="KAI4471277.1"/>
    <property type="molecule type" value="Genomic_DNA"/>
</dbReference>
<keyword evidence="2" id="KW-1185">Reference proteome</keyword>
<evidence type="ECO:0000313" key="2">
    <source>
        <dbReference type="Proteomes" id="UP001056778"/>
    </source>
</evidence>
<name>A0ACB9TWL3_HOLOL</name>
<protein>
    <submittedName>
        <fullName evidence="1">Eif4g domain protein</fullName>
    </submittedName>
</protein>
<accession>A0ACB9TWL3</accession>
<sequence>MDSKEQDPLWDGDSDYKPLRRPNSNSAVETKVRHLNQEDKVSDSSQSTVESTTNNEDISNVSNSLNDMVVNSKLRVEAKEWFPSSYSPITPQLAQPAQSRLQRIKSVNTIVMNDYNPESSEHKMVFDAVNLDFLIQSLIYDPGQFDNLVDNFIAILEPHFDDVEVAMKTAEMIFEFALREPSFRYNAARLCSVLDEHYPLFRPQLHMLCEKELTTDTQNQGFTLFLAELYVQLHYEAVYGRCVLDSLKKLISSDKPDNIKSACQALKLAGYSLESSNNNALDEIFQDLEMIKLHLQQPLFSLVESVITLRKNNWGRSSNTTVSTNSNLSLEIKNQNSKAETDVKITYPDKLKKSESVLVIQPKVEGQSSTTTKNELRRLVDPTKIEISGLKSVSNGGIGIECKNAQAISKLKEEAQSKLVTSSSDEDFVLYGPDGQEMTAEEQEFFYSNFGDDGEYLGDESSDPDDLYNPEPEMDKEIQEAFREFVKLSKR</sequence>
<proteinExistence type="predicted"/>
<reference evidence="1" key="1">
    <citation type="submission" date="2022-04" db="EMBL/GenBank/DDBJ databases">
        <title>Chromosome-scale genome assembly of Holotrichia oblita Faldermann.</title>
        <authorList>
            <person name="Rongchong L."/>
        </authorList>
    </citation>
    <scope>NUCLEOTIDE SEQUENCE</scope>
    <source>
        <strain evidence="1">81SQS9</strain>
    </source>
</reference>
<organism evidence="1 2">
    <name type="scientific">Holotrichia oblita</name>
    <name type="common">Chafer beetle</name>
    <dbReference type="NCBI Taxonomy" id="644536"/>
    <lineage>
        <taxon>Eukaryota</taxon>
        <taxon>Metazoa</taxon>
        <taxon>Ecdysozoa</taxon>
        <taxon>Arthropoda</taxon>
        <taxon>Hexapoda</taxon>
        <taxon>Insecta</taxon>
        <taxon>Pterygota</taxon>
        <taxon>Neoptera</taxon>
        <taxon>Endopterygota</taxon>
        <taxon>Coleoptera</taxon>
        <taxon>Polyphaga</taxon>
        <taxon>Scarabaeiformia</taxon>
        <taxon>Scarabaeidae</taxon>
        <taxon>Melolonthinae</taxon>
        <taxon>Holotrichia</taxon>
    </lineage>
</organism>